<dbReference type="EMBL" id="QFOZ01000009">
    <property type="protein sequence ID" value="PZP88619.1"/>
    <property type="molecule type" value="Genomic_DNA"/>
</dbReference>
<comment type="caution">
    <text evidence="3">The sequence shown here is derived from an EMBL/GenBank/DDBJ whole genome shotgun (WGS) entry which is preliminary data.</text>
</comment>
<proteinExistence type="predicted"/>
<keyword evidence="2" id="KW-0472">Membrane</keyword>
<organism evidence="3 4">
    <name type="scientific">Lawsonella clevelandensis</name>
    <dbReference type="NCBI Taxonomy" id="1528099"/>
    <lineage>
        <taxon>Bacteria</taxon>
        <taxon>Bacillati</taxon>
        <taxon>Actinomycetota</taxon>
        <taxon>Actinomycetes</taxon>
        <taxon>Mycobacteriales</taxon>
        <taxon>Lawsonellaceae</taxon>
        <taxon>Lawsonella</taxon>
    </lineage>
</organism>
<sequence length="271" mass="30147">MGSDAWVQTCTQVEKDYRKKRDENLSVQRVQVRTAIDRWIQEALPSENQPMEQWKERAYDTIPLLQLGIRDSVPPRLRNAIAQDLVRAVDDVSRSQQDMVKSVPNIALDVVAPAVLSLAAGLGVVRGVVLVLDYSGVNVHGSWWILAAVVVGFMFMGIVAMLRYRQHQEKIRNLLVSGIRGDMNRRVEELMAHWFFASIPFDELRSQGFPADRVVPRRVALILKQNQQPQSSSPAAPSPAASNPVSCSPASCSSVEESHEEVAEPVEGNLL</sequence>
<feature type="region of interest" description="Disordered" evidence="1">
    <location>
        <begin position="226"/>
        <end position="271"/>
    </location>
</feature>
<gene>
    <name evidence="3" type="ORF">DI579_05725</name>
</gene>
<feature type="compositionally biased region" description="Low complexity" evidence="1">
    <location>
        <begin position="226"/>
        <end position="255"/>
    </location>
</feature>
<protein>
    <submittedName>
        <fullName evidence="3">Uncharacterized protein</fullName>
    </submittedName>
</protein>
<evidence type="ECO:0000256" key="2">
    <source>
        <dbReference type="SAM" id="Phobius"/>
    </source>
</evidence>
<feature type="transmembrane region" description="Helical" evidence="2">
    <location>
        <begin position="106"/>
        <end position="129"/>
    </location>
</feature>
<dbReference type="AlphaFoldDB" id="A0A2W5KGE3"/>
<keyword evidence="2" id="KW-0812">Transmembrane</keyword>
<name>A0A2W5KGE3_9ACTN</name>
<accession>A0A2W5KGE3</accession>
<feature type="transmembrane region" description="Helical" evidence="2">
    <location>
        <begin position="141"/>
        <end position="162"/>
    </location>
</feature>
<reference evidence="3 4" key="1">
    <citation type="submission" date="2017-08" db="EMBL/GenBank/DDBJ databases">
        <title>Infants hospitalized years apart are colonized by the same room-sourced microbial strains.</title>
        <authorList>
            <person name="Brooks B."/>
            <person name="Olm M.R."/>
            <person name="Firek B.A."/>
            <person name="Baker R."/>
            <person name="Thomas B.C."/>
            <person name="Morowitz M.J."/>
            <person name="Banfield J.F."/>
        </authorList>
    </citation>
    <scope>NUCLEOTIDE SEQUENCE [LARGE SCALE GENOMIC DNA]</scope>
    <source>
        <strain evidence="3">S2_006_000_R1_57</strain>
    </source>
</reference>
<dbReference type="Proteomes" id="UP000248606">
    <property type="component" value="Unassembled WGS sequence"/>
</dbReference>
<dbReference type="RefSeq" id="WP_290598683.1">
    <property type="nucleotide sequence ID" value="NZ_CAKZIO010000013.1"/>
</dbReference>
<evidence type="ECO:0000313" key="3">
    <source>
        <dbReference type="EMBL" id="PZP88619.1"/>
    </source>
</evidence>
<keyword evidence="2" id="KW-1133">Transmembrane helix</keyword>
<evidence type="ECO:0000256" key="1">
    <source>
        <dbReference type="SAM" id="MobiDB-lite"/>
    </source>
</evidence>
<evidence type="ECO:0000313" key="4">
    <source>
        <dbReference type="Proteomes" id="UP000248606"/>
    </source>
</evidence>